<evidence type="ECO:0000313" key="2">
    <source>
        <dbReference type="EMBL" id="HGU40387.1"/>
    </source>
</evidence>
<sequence length="189" mass="22517">MFKVRIIWLKINLTLSLREQLPVMKRYRLFLAFYLFVLVWFVVSSTKAMTRRDPVHSPLGNRNLISREKEYWFSVSFGGRFWMVNKNARIFDLHSPEDFSFPVVVTNAKIDPEKGIIEGVKSILPERIPDFIYEINFEEKYLTLDNSAIIKLLSLNELRECIRTLEITHQYLNPRVIYFFSNGRIYRIS</sequence>
<dbReference type="EMBL" id="DSZY01000020">
    <property type="protein sequence ID" value="HGU40387.1"/>
    <property type="molecule type" value="Genomic_DNA"/>
</dbReference>
<evidence type="ECO:0000256" key="1">
    <source>
        <dbReference type="SAM" id="Phobius"/>
    </source>
</evidence>
<gene>
    <name evidence="2" type="ORF">ENT77_04225</name>
</gene>
<dbReference type="AlphaFoldDB" id="A0A7C5VP62"/>
<keyword evidence="1" id="KW-0812">Transmembrane</keyword>
<feature type="transmembrane region" description="Helical" evidence="1">
    <location>
        <begin position="27"/>
        <end position="43"/>
    </location>
</feature>
<protein>
    <submittedName>
        <fullName evidence="2">DUF4894 domain-containing protein</fullName>
    </submittedName>
</protein>
<proteinExistence type="predicted"/>
<keyword evidence="1" id="KW-1133">Transmembrane helix</keyword>
<comment type="caution">
    <text evidence="2">The sequence shown here is derived from an EMBL/GenBank/DDBJ whole genome shotgun (WGS) entry which is preliminary data.</text>
</comment>
<accession>A0A7C5VP62</accession>
<reference evidence="2" key="1">
    <citation type="journal article" date="2020" name="mSystems">
        <title>Genome- and Community-Level Interaction Insights into Carbon Utilization and Element Cycling Functions of Hydrothermarchaeota in Hydrothermal Sediment.</title>
        <authorList>
            <person name="Zhou Z."/>
            <person name="Liu Y."/>
            <person name="Xu W."/>
            <person name="Pan J."/>
            <person name="Luo Z.H."/>
            <person name="Li M."/>
        </authorList>
    </citation>
    <scope>NUCLEOTIDE SEQUENCE [LARGE SCALE GENOMIC DNA]</scope>
    <source>
        <strain evidence="2">SpSt-609</strain>
    </source>
</reference>
<name>A0A7C5VP62_9BACT</name>
<keyword evidence="1" id="KW-0472">Membrane</keyword>
<organism evidence="2">
    <name type="scientific">Fervidobacterium thailandense</name>
    <dbReference type="NCBI Taxonomy" id="1008305"/>
    <lineage>
        <taxon>Bacteria</taxon>
        <taxon>Thermotogati</taxon>
        <taxon>Thermotogota</taxon>
        <taxon>Thermotogae</taxon>
        <taxon>Thermotogales</taxon>
        <taxon>Fervidobacteriaceae</taxon>
        <taxon>Fervidobacterium</taxon>
    </lineage>
</organism>